<dbReference type="OrthoDB" id="399923at2"/>
<comment type="caution">
    <text evidence="2">The sequence shown here is derived from an EMBL/GenBank/DDBJ whole genome shotgun (WGS) entry which is preliminary data.</text>
</comment>
<evidence type="ECO:0000313" key="3">
    <source>
        <dbReference type="Proteomes" id="UP000033750"/>
    </source>
</evidence>
<proteinExistence type="predicted"/>
<dbReference type="AlphaFoldDB" id="A0A0F5H138"/>
<dbReference type="GO" id="GO:0016791">
    <property type="term" value="F:phosphatase activity"/>
    <property type="evidence" value="ECO:0007669"/>
    <property type="project" value="TreeGrafter"/>
</dbReference>
<sequence>MNKKIKAFFVDLDGTFLDQIDNTFSPVSQANLEKAKEVNKERNFIISTGRSNSEFVLNLAREINSKYIVCQNGAVIVDRDNNILVNNLIENETAKSLKEFLERKNLNYTINGDPIIYTNNEKNVTLDRPWAKEFVKKSYKEANLEQNINRMLAFGLNSKELTKKLSNEILAKFPNLRTHIVSKGLSLEITNKNSTKGIGNLFICNLLNIKVDEAWHIGDSGNDICVKEQGFKLAIMANAIEEIKNEANFLSIENINSGVAKTIDLLDNIAK</sequence>
<dbReference type="Gene3D" id="3.30.1240.10">
    <property type="match status" value="1"/>
</dbReference>
<dbReference type="InterPro" id="IPR006379">
    <property type="entry name" value="HAD-SF_hydro_IIB"/>
</dbReference>
<dbReference type="GO" id="GO:0005829">
    <property type="term" value="C:cytosol"/>
    <property type="evidence" value="ECO:0007669"/>
    <property type="project" value="TreeGrafter"/>
</dbReference>
<dbReference type="PANTHER" id="PTHR10000:SF8">
    <property type="entry name" value="HAD SUPERFAMILY HYDROLASE-LIKE, TYPE 3"/>
    <property type="match status" value="1"/>
</dbReference>
<dbReference type="PANTHER" id="PTHR10000">
    <property type="entry name" value="PHOSPHOSERINE PHOSPHATASE"/>
    <property type="match status" value="1"/>
</dbReference>
<dbReference type="EMBL" id="JZXN01000011">
    <property type="protein sequence ID" value="KKB27016.1"/>
    <property type="molecule type" value="Genomic_DNA"/>
</dbReference>
<evidence type="ECO:0000313" key="2">
    <source>
        <dbReference type="EMBL" id="KKB27016.1"/>
    </source>
</evidence>
<dbReference type="InterPro" id="IPR023214">
    <property type="entry name" value="HAD_sf"/>
</dbReference>
<evidence type="ECO:0000256" key="1">
    <source>
        <dbReference type="ARBA" id="ARBA00001946"/>
    </source>
</evidence>
<keyword evidence="2" id="KW-0378">Hydrolase</keyword>
<dbReference type="Gene3D" id="3.40.50.1000">
    <property type="entry name" value="HAD superfamily/HAD-like"/>
    <property type="match status" value="1"/>
</dbReference>
<accession>A0A0F5H138</accession>
<dbReference type="PATRIC" id="fig|1264554.4.peg.285"/>
<keyword evidence="3" id="KW-1185">Reference proteome</keyword>
<dbReference type="SUPFAM" id="SSF56784">
    <property type="entry name" value="HAD-like"/>
    <property type="match status" value="1"/>
</dbReference>
<dbReference type="RefSeq" id="WP_046096769.1">
    <property type="nucleotide sequence ID" value="NZ_JZXN01000011.1"/>
</dbReference>
<dbReference type="STRING" id="29561.MM26B8_02910"/>
<dbReference type="NCBIfam" id="TIGR01484">
    <property type="entry name" value="HAD-SF-IIB"/>
    <property type="match status" value="1"/>
</dbReference>
<dbReference type="Pfam" id="PF08282">
    <property type="entry name" value="Hydrolase_3"/>
    <property type="match status" value="1"/>
</dbReference>
<protein>
    <submittedName>
        <fullName evidence="2">Hydrolase (HAD superfamily)</fullName>
    </submittedName>
</protein>
<organism evidence="2 3">
    <name type="scientific">Mycoplasmopsis meleagridis ATCC 25294</name>
    <dbReference type="NCBI Taxonomy" id="1264554"/>
    <lineage>
        <taxon>Bacteria</taxon>
        <taxon>Bacillati</taxon>
        <taxon>Mycoplasmatota</taxon>
        <taxon>Mycoplasmoidales</taxon>
        <taxon>Metamycoplasmataceae</taxon>
        <taxon>Mycoplasmopsis</taxon>
    </lineage>
</organism>
<dbReference type="InterPro" id="IPR036412">
    <property type="entry name" value="HAD-like_sf"/>
</dbReference>
<gene>
    <name evidence="2" type="ORF">MMELEA_03300</name>
</gene>
<dbReference type="Proteomes" id="UP000033750">
    <property type="component" value="Unassembled WGS sequence"/>
</dbReference>
<comment type="cofactor">
    <cofactor evidence="1">
        <name>Mg(2+)</name>
        <dbReference type="ChEBI" id="CHEBI:18420"/>
    </cofactor>
</comment>
<name>A0A0F5H138_9BACT</name>
<reference evidence="2 3" key="1">
    <citation type="submission" date="2015-03" db="EMBL/GenBank/DDBJ databases">
        <title>Genome sequence of Mycoplasma meleagridis strain ATCC 25294.</title>
        <authorList>
            <person name="Yacoub E."/>
            <person name="Blanchard A."/>
            <person name="Sirand-Pugnet P."/>
            <person name="Mardassi B.B.A."/>
        </authorList>
    </citation>
    <scope>NUCLEOTIDE SEQUENCE [LARGE SCALE GENOMIC DNA]</scope>
    <source>
        <strain evidence="2 3">ATCC 25294</strain>
    </source>
</reference>
<dbReference type="GO" id="GO:0000287">
    <property type="term" value="F:magnesium ion binding"/>
    <property type="evidence" value="ECO:0007669"/>
    <property type="project" value="TreeGrafter"/>
</dbReference>